<dbReference type="SUPFAM" id="SSF52151">
    <property type="entry name" value="FabD/lysophospholipase-like"/>
    <property type="match status" value="1"/>
</dbReference>
<protein>
    <recommendedName>
        <fullName evidence="5">PNPLA domain-containing protein</fullName>
    </recommendedName>
</protein>
<dbReference type="InterPro" id="IPR053137">
    <property type="entry name" value="NLR-like"/>
</dbReference>
<keyword evidence="3" id="KW-0442">Lipid degradation</keyword>
<evidence type="ECO:0000259" key="5">
    <source>
        <dbReference type="PROSITE" id="PS51635"/>
    </source>
</evidence>
<accession>A0A4Q4MMD2</accession>
<dbReference type="Pfam" id="PF01734">
    <property type="entry name" value="Patatin"/>
    <property type="match status" value="1"/>
</dbReference>
<reference evidence="7" key="1">
    <citation type="journal article" date="2019" name="bioRxiv">
        <title>Genomics, evolutionary history and diagnostics of the Alternaria alternata species group including apple and Asian pear pathotypes.</title>
        <authorList>
            <person name="Armitage A.D."/>
            <person name="Cockerton H.M."/>
            <person name="Sreenivasaprasad S."/>
            <person name="Woodhall J.W."/>
            <person name="Lane C.R."/>
            <person name="Harrison R.J."/>
            <person name="Clarkson J.P."/>
        </authorList>
    </citation>
    <scope>NUCLEOTIDE SEQUENCE [LARGE SCALE GENOMIC DNA]</scope>
    <source>
        <strain evidence="7">FERA 1177</strain>
    </source>
</reference>
<feature type="repeat" description="TPR" evidence="2">
    <location>
        <begin position="782"/>
        <end position="815"/>
    </location>
</feature>
<keyword evidence="1 3" id="KW-0443">Lipid metabolism</keyword>
<dbReference type="InterPro" id="IPR027417">
    <property type="entry name" value="P-loop_NTPase"/>
</dbReference>
<dbReference type="GO" id="GO:0046486">
    <property type="term" value="P:glycerolipid metabolic process"/>
    <property type="evidence" value="ECO:0007669"/>
    <property type="project" value="UniProtKB-ARBA"/>
</dbReference>
<feature type="short sequence motif" description="GXSXG" evidence="3">
    <location>
        <begin position="49"/>
        <end position="53"/>
    </location>
</feature>
<feature type="repeat" description="TPR" evidence="2">
    <location>
        <begin position="950"/>
        <end position="983"/>
    </location>
</feature>
<dbReference type="GO" id="GO:0016042">
    <property type="term" value="P:lipid catabolic process"/>
    <property type="evidence" value="ECO:0007669"/>
    <property type="project" value="UniProtKB-UniRule"/>
</dbReference>
<feature type="active site" description="Nucleophile" evidence="3">
    <location>
        <position position="51"/>
    </location>
</feature>
<dbReference type="PANTHER" id="PTHR46082">
    <property type="entry name" value="ATP/GTP-BINDING PROTEIN-RELATED"/>
    <property type="match status" value="1"/>
</dbReference>
<dbReference type="InterPro" id="IPR016035">
    <property type="entry name" value="Acyl_Trfase/lysoPLipase"/>
</dbReference>
<sequence length="1202" mass="132263">MPSSDLRLLALDGGGVRGLSALMILEQLMEAVDPDAPPKPCDYFDMIGGTSTGGLIAVMLGRLKMSVADCITAYLSLSDRVFRKARHRVTVKGQVQGRFDADELARAVKEVVKQQGLQDDALLKNVPEAGCKVLVCATSKETSETVCLASYRTPRGSSDLLNSVTIWEACRATSAATSFFDPIAVGRYGEEFVDGATGANNPVREVWDQAQLVWGPEPLEGKVKCLVSIGTGVPSLKAFEDDVFNIGQTLAAIATETEVTAERFRRERGLLDSTGRYYRFNVARGLEGIGLEEAKKVKEMAAATRRYISSQEVHGQMQACASSIAGREYFGEYKTIFSLEGVPRARQFVDRPAEMAELERVLLPRPRQDQCQRQKIHILRGLGGMGKTQLAVEFARRHHRRFSSVLWLDGRSEDILKRSIASCAGTIPQGQIPETSRQYASDASADIDAVVKDVMDWLAQPDNTAWLLIFDNVDREYMAQGGDPDAYDVRRYFSGADHGSVLVTTRLARLEQLGETQHLGKVDEAQAKAILESWYKRRHDAAESERLLVLLDGLPLAIAQAGAYLQESGVGLTKYLRFYEQQWSELMQSDDLADAPLQDYPERSVWTTWAISYQAIRERHEHTANLLLLWSFLDNKDLWQGLFAKACSRSAVAAKMLLEWVGDIASSEVKFSRAMQLLCNYSLVEQMQETGSYATHPVVHQWAHHSQGKRFATQLSQLAVVAVGWAVPASSTRDYAALQRRLLPHAQACSRQIVKSEAVWRGSAEGGSDGGVDEDQERKTVLDAVHMLGLLYKDQGKLGEAEQMYERALRGKEEALGVGHSSTLETVNNLGILYADQGRLGEAEQMYQRALRGFEEALGVGHSSTLNTVNNLGNLYRNQGRLSEAEQMYERALRGTEETLGVSHSSTLDTVNNLGLLYANQGKLGEAEEMYERALRGFEEALGVGHSSTLNTVNNLGNLYRNQGRLGEAEKMYERALRGYEALGLNNNAPTLNTVNNLGLLYADQGRLGEAEKMYERALRGKEEALGVGHSSTLTTVNNLGNLYKDQGKLGEAEKMYERALRGKEEALGVGHSSTLDTVNNLGALYKGQGRLGEAEQMYERALRGYEALGGVRVQQYLPALNTLQNMGDLYATRAESAKARAMYTRALSGLSSVLGVSSERCIGLAAKIDALPSPSGEREGHSNLPAASNGRHRASAKRKRV</sequence>
<keyword evidence="3" id="KW-0378">Hydrolase</keyword>
<dbReference type="AlphaFoldDB" id="A0A4Q4MMD2"/>
<feature type="active site" description="Proton acceptor" evidence="3">
    <location>
        <position position="194"/>
    </location>
</feature>
<evidence type="ECO:0000256" key="3">
    <source>
        <dbReference type="PROSITE-ProRule" id="PRU01161"/>
    </source>
</evidence>
<dbReference type="PROSITE" id="PS51635">
    <property type="entry name" value="PNPLA"/>
    <property type="match status" value="1"/>
</dbReference>
<feature type="short sequence motif" description="GXGXXG" evidence="3">
    <location>
        <begin position="13"/>
        <end position="18"/>
    </location>
</feature>
<keyword evidence="2" id="KW-0802">TPR repeat</keyword>
<feature type="short sequence motif" description="DGA/G" evidence="3">
    <location>
        <begin position="194"/>
        <end position="196"/>
    </location>
</feature>
<dbReference type="CDD" id="cd07216">
    <property type="entry name" value="Pat17_PNPLA8_PNPLA9_like3"/>
    <property type="match status" value="1"/>
</dbReference>
<dbReference type="InterPro" id="IPR011990">
    <property type="entry name" value="TPR-like_helical_dom_sf"/>
</dbReference>
<evidence type="ECO:0000256" key="1">
    <source>
        <dbReference type="ARBA" id="ARBA00023098"/>
    </source>
</evidence>
<dbReference type="Pfam" id="PF13374">
    <property type="entry name" value="TPR_10"/>
    <property type="match status" value="2"/>
</dbReference>
<comment type="caution">
    <text evidence="6">The sequence shown here is derived from an EMBL/GenBank/DDBJ whole genome shotgun (WGS) entry which is preliminary data.</text>
</comment>
<feature type="repeat" description="TPR" evidence="2">
    <location>
        <begin position="866"/>
        <end position="899"/>
    </location>
</feature>
<dbReference type="SMART" id="SM00028">
    <property type="entry name" value="TPR"/>
    <property type="match status" value="9"/>
</dbReference>
<gene>
    <name evidence="6" type="ORF">AA0117_g13334</name>
</gene>
<dbReference type="Gene3D" id="3.40.1090.10">
    <property type="entry name" value="Cytosolic phospholipase A2 catalytic domain"/>
    <property type="match status" value="1"/>
</dbReference>
<dbReference type="Pfam" id="PF13424">
    <property type="entry name" value="TPR_12"/>
    <property type="match status" value="3"/>
</dbReference>
<dbReference type="PANTHER" id="PTHR46082:SF6">
    <property type="entry name" value="AAA+ ATPASE DOMAIN-CONTAINING PROTEIN-RELATED"/>
    <property type="match status" value="1"/>
</dbReference>
<dbReference type="Gene3D" id="3.40.50.300">
    <property type="entry name" value="P-loop containing nucleotide triphosphate hydrolases"/>
    <property type="match status" value="1"/>
</dbReference>
<feature type="region of interest" description="Disordered" evidence="4">
    <location>
        <begin position="1173"/>
        <end position="1202"/>
    </location>
</feature>
<evidence type="ECO:0000313" key="7">
    <source>
        <dbReference type="Proteomes" id="UP000291422"/>
    </source>
</evidence>
<feature type="compositionally biased region" description="Basic residues" evidence="4">
    <location>
        <begin position="1191"/>
        <end position="1202"/>
    </location>
</feature>
<dbReference type="Proteomes" id="UP000291422">
    <property type="component" value="Unassembled WGS sequence"/>
</dbReference>
<dbReference type="EMBL" id="PDXD01000234">
    <property type="protein sequence ID" value="RYN53640.1"/>
    <property type="molecule type" value="Genomic_DNA"/>
</dbReference>
<dbReference type="SUPFAM" id="SSF48452">
    <property type="entry name" value="TPR-like"/>
    <property type="match status" value="4"/>
</dbReference>
<dbReference type="SUPFAM" id="SSF52540">
    <property type="entry name" value="P-loop containing nucleoside triphosphate hydrolases"/>
    <property type="match status" value="1"/>
</dbReference>
<name>A0A4Q4MMD2_ALTAL</name>
<evidence type="ECO:0000313" key="6">
    <source>
        <dbReference type="EMBL" id="RYN53640.1"/>
    </source>
</evidence>
<evidence type="ECO:0000256" key="4">
    <source>
        <dbReference type="SAM" id="MobiDB-lite"/>
    </source>
</evidence>
<feature type="repeat" description="TPR" evidence="2">
    <location>
        <begin position="908"/>
        <end position="941"/>
    </location>
</feature>
<dbReference type="VEuPathDB" id="FungiDB:CC77DRAFT_1026818"/>
<dbReference type="Gene3D" id="1.25.40.10">
    <property type="entry name" value="Tetratricopeptide repeat domain"/>
    <property type="match status" value="3"/>
</dbReference>
<dbReference type="InterPro" id="IPR002641">
    <property type="entry name" value="PNPLA_dom"/>
</dbReference>
<feature type="repeat" description="TPR" evidence="2">
    <location>
        <begin position="1034"/>
        <end position="1067"/>
    </location>
</feature>
<dbReference type="GO" id="GO:0016787">
    <property type="term" value="F:hydrolase activity"/>
    <property type="evidence" value="ECO:0007669"/>
    <property type="project" value="UniProtKB-UniRule"/>
</dbReference>
<evidence type="ECO:0000256" key="2">
    <source>
        <dbReference type="PROSITE-ProRule" id="PRU00339"/>
    </source>
</evidence>
<feature type="repeat" description="TPR" evidence="2">
    <location>
        <begin position="992"/>
        <end position="1025"/>
    </location>
</feature>
<dbReference type="PROSITE" id="PS50005">
    <property type="entry name" value="TPR"/>
    <property type="match status" value="7"/>
</dbReference>
<feature type="repeat" description="TPR" evidence="2">
    <location>
        <begin position="824"/>
        <end position="857"/>
    </location>
</feature>
<feature type="domain" description="PNPLA" evidence="5">
    <location>
        <begin position="9"/>
        <end position="207"/>
    </location>
</feature>
<proteinExistence type="predicted"/>
<dbReference type="InterPro" id="IPR019734">
    <property type="entry name" value="TPR_rpt"/>
</dbReference>
<organism evidence="6 7">
    <name type="scientific">Alternaria alternata</name>
    <name type="common">Alternaria rot fungus</name>
    <name type="synonym">Torula alternata</name>
    <dbReference type="NCBI Taxonomy" id="5599"/>
    <lineage>
        <taxon>Eukaryota</taxon>
        <taxon>Fungi</taxon>
        <taxon>Dikarya</taxon>
        <taxon>Ascomycota</taxon>
        <taxon>Pezizomycotina</taxon>
        <taxon>Dothideomycetes</taxon>
        <taxon>Pleosporomycetidae</taxon>
        <taxon>Pleosporales</taxon>
        <taxon>Pleosporineae</taxon>
        <taxon>Pleosporaceae</taxon>
        <taxon>Alternaria</taxon>
        <taxon>Alternaria sect. Alternaria</taxon>
        <taxon>Alternaria alternata complex</taxon>
    </lineage>
</organism>